<comment type="caution">
    <text evidence="2">The sequence shown here is derived from an EMBL/GenBank/DDBJ whole genome shotgun (WGS) entry which is preliminary data.</text>
</comment>
<gene>
    <name evidence="2" type="primary">tag</name>
    <name evidence="2" type="ORF">HMPREF0291_12098</name>
</gene>
<dbReference type="GO" id="GO:0008725">
    <property type="term" value="F:DNA-3-methyladenine glycosylase activity"/>
    <property type="evidence" value="ECO:0007669"/>
    <property type="project" value="UniProtKB-EC"/>
</dbReference>
<dbReference type="PANTHER" id="PTHR30037">
    <property type="entry name" value="DNA-3-METHYLADENINE GLYCOSYLASE 1"/>
    <property type="match status" value="1"/>
</dbReference>
<reference evidence="2" key="1">
    <citation type="submission" date="2010-06" db="EMBL/GenBank/DDBJ databases">
        <authorList>
            <person name="Muzny D."/>
            <person name="Qin X."/>
            <person name="Buhay C."/>
            <person name="Dugan-Rocha S."/>
            <person name="Ding Y."/>
            <person name="Chen G."/>
            <person name="Hawes A."/>
            <person name="Holder M."/>
            <person name="Jhangiani S."/>
            <person name="Johnson A."/>
            <person name="Khan Z."/>
            <person name="Li Z."/>
            <person name="Liu W."/>
            <person name="Liu X."/>
            <person name="Perez L."/>
            <person name="Shen H."/>
            <person name="Wang Q."/>
            <person name="Watt J."/>
            <person name="Xi L."/>
            <person name="Xin Y."/>
            <person name="Zhou J."/>
            <person name="Deng J."/>
            <person name="Jiang H."/>
            <person name="Liu Y."/>
            <person name="Qu J."/>
            <person name="Song X.-Z."/>
            <person name="Zhang L."/>
            <person name="Villasana D."/>
            <person name="Johnson A."/>
            <person name="Liu J."/>
            <person name="Liyanage D."/>
            <person name="Lorensuhewa L."/>
            <person name="Robinson T."/>
            <person name="Song A."/>
            <person name="Song B.-B."/>
            <person name="Dinh H."/>
            <person name="Thornton R."/>
            <person name="Coyle M."/>
            <person name="Francisco L."/>
            <person name="Jackson L."/>
            <person name="Javaid M."/>
            <person name="Korchina V."/>
            <person name="Kovar C."/>
            <person name="Mata R."/>
            <person name="Mathew T."/>
            <person name="Ngo R."/>
            <person name="Nguyen L."/>
            <person name="Nguyen N."/>
            <person name="Okwuonu G."/>
            <person name="Ongeri F."/>
            <person name="Pham C."/>
            <person name="Simmons D."/>
            <person name="Wilczek-Boney K."/>
            <person name="Hale W."/>
            <person name="Jakkamsetti A."/>
            <person name="Pham P."/>
            <person name="Ruth R."/>
            <person name="San Lucas F."/>
            <person name="Warren J."/>
            <person name="Zhang J."/>
            <person name="Zhao Z."/>
            <person name="Zhou C."/>
            <person name="Zhu D."/>
            <person name="Lee S."/>
            <person name="Bess C."/>
            <person name="Blankenburg K."/>
            <person name="Forbes L."/>
            <person name="Fu Q."/>
            <person name="Gubbala S."/>
            <person name="Hirani K."/>
            <person name="Jayaseelan J.C."/>
            <person name="Lara F."/>
            <person name="Munidasa M."/>
            <person name="Palculict T."/>
            <person name="Patil S."/>
            <person name="Pu L.-L."/>
            <person name="Saada N."/>
            <person name="Tang L."/>
            <person name="Weissenberger G."/>
            <person name="Zhu Y."/>
            <person name="Hemphill L."/>
            <person name="Shang Y."/>
            <person name="Youmans B."/>
            <person name="Ayvaz T."/>
            <person name="Ross M."/>
            <person name="Santibanez J."/>
            <person name="Aqrawi P."/>
            <person name="Gross S."/>
            <person name="Joshi V."/>
            <person name="Fowler G."/>
            <person name="Nazareth L."/>
            <person name="Reid J."/>
            <person name="Worley K."/>
            <person name="Petrosino J."/>
            <person name="Highlander S."/>
            <person name="Gibbs R."/>
        </authorList>
    </citation>
    <scope>NUCLEOTIDE SEQUENCE [LARGE SCALE GENOMIC DNA]</scope>
    <source>
        <strain evidence="2">ATCC 33030</strain>
    </source>
</reference>
<dbReference type="eggNOG" id="COG2818">
    <property type="taxonomic scope" value="Bacteria"/>
</dbReference>
<organism evidence="2 3">
    <name type="scientific">Corynebacterium genitalium ATCC 33030</name>
    <dbReference type="NCBI Taxonomy" id="585529"/>
    <lineage>
        <taxon>Bacteria</taxon>
        <taxon>Bacillati</taxon>
        <taxon>Actinomycetota</taxon>
        <taxon>Actinomycetes</taxon>
        <taxon>Mycobacteriales</taxon>
        <taxon>Corynebacteriaceae</taxon>
        <taxon>Corynebacterium</taxon>
    </lineage>
</organism>
<dbReference type="AlphaFoldDB" id="D7WE86"/>
<dbReference type="InterPro" id="IPR005019">
    <property type="entry name" value="Adenine_glyco"/>
</dbReference>
<evidence type="ECO:0000256" key="1">
    <source>
        <dbReference type="PIRSR" id="PIRSR605019-1"/>
    </source>
</evidence>
<evidence type="ECO:0000313" key="2">
    <source>
        <dbReference type="EMBL" id="EFK54440.1"/>
    </source>
</evidence>
<name>D7WE86_9CORY</name>
<evidence type="ECO:0000313" key="3">
    <source>
        <dbReference type="Proteomes" id="UP000004208"/>
    </source>
</evidence>
<dbReference type="InterPro" id="IPR052891">
    <property type="entry name" value="DNA-3mA_glycosylase"/>
</dbReference>
<dbReference type="STRING" id="585529.HMPREF0291_12098"/>
<dbReference type="Proteomes" id="UP000004208">
    <property type="component" value="Unassembled WGS sequence"/>
</dbReference>
<dbReference type="OrthoDB" id="9807664at2"/>
<protein>
    <submittedName>
        <fullName evidence="2">DNA-3-methyladenine glycosylase I</fullName>
        <ecNumber evidence="2">3.2.2.20</ecNumber>
    </submittedName>
</protein>
<dbReference type="InterPro" id="IPR011257">
    <property type="entry name" value="DNA_glycosylase"/>
</dbReference>
<keyword evidence="2" id="KW-0378">Hydrolase</keyword>
<keyword evidence="1" id="KW-0479">Metal-binding</keyword>
<dbReference type="Pfam" id="PF03352">
    <property type="entry name" value="Adenine_glyco"/>
    <property type="match status" value="1"/>
</dbReference>
<dbReference type="GO" id="GO:0046872">
    <property type="term" value="F:metal ion binding"/>
    <property type="evidence" value="ECO:0007669"/>
    <property type="project" value="UniProtKB-KW"/>
</dbReference>
<keyword evidence="1" id="KW-0862">Zinc</keyword>
<sequence length="245" mass="27549">MTTYLDFETHCTCSYDHLPFDFLTIDDCPLHARLLAPLLEDKPAIVGPVMCEDGKARPPWAATDPLTRLYYDTTWGVPGLSENEMFRALCFQVLQSGLSMRAVLRKFPALNRAFSDFDPYVVAQMTEADVEKMLDNPALIRNRTKLSAVITNAEATVAMRRDGTCLPELVWAYQPAIMPQPETMLDIPERTEESAALARDLKARGFTFIGPKSAWLFMQAAGVVNTHLQGSWRRDAGLRMTPLEF</sequence>
<feature type="binding site" evidence="1">
    <location>
        <position position="227"/>
    </location>
    <ligand>
        <name>Zn(2+)</name>
        <dbReference type="ChEBI" id="CHEBI:29105"/>
    </ligand>
</feature>
<accession>D7WE86</accession>
<keyword evidence="3" id="KW-1185">Reference proteome</keyword>
<dbReference type="Gene3D" id="1.10.340.30">
    <property type="entry name" value="Hypothetical protein, domain 2"/>
    <property type="match status" value="1"/>
</dbReference>
<dbReference type="GO" id="GO:0006284">
    <property type="term" value="P:base-excision repair"/>
    <property type="evidence" value="ECO:0007669"/>
    <property type="project" value="InterPro"/>
</dbReference>
<dbReference type="RefSeq" id="WP_005291310.1">
    <property type="nucleotide sequence ID" value="NZ_CM000961.1"/>
</dbReference>
<dbReference type="SUPFAM" id="SSF48150">
    <property type="entry name" value="DNA-glycosylase"/>
    <property type="match status" value="1"/>
</dbReference>
<dbReference type="EMBL" id="ACLJ02000003">
    <property type="protein sequence ID" value="EFK54440.1"/>
    <property type="molecule type" value="Genomic_DNA"/>
</dbReference>
<dbReference type="HOGENOM" id="CLU_083758_0_0_11"/>
<proteinExistence type="predicted"/>
<dbReference type="PANTHER" id="PTHR30037:SF4">
    <property type="entry name" value="DNA-3-METHYLADENINE GLYCOSYLASE I"/>
    <property type="match status" value="1"/>
</dbReference>
<dbReference type="EC" id="3.2.2.20" evidence="2"/>
<keyword evidence="2" id="KW-0326">Glycosidase</keyword>